<feature type="compositionally biased region" description="Polar residues" evidence="1">
    <location>
        <begin position="211"/>
        <end position="224"/>
    </location>
</feature>
<evidence type="ECO:0000256" key="1">
    <source>
        <dbReference type="SAM" id="MobiDB-lite"/>
    </source>
</evidence>
<dbReference type="InParanoid" id="A0A0C2WLE4"/>
<evidence type="ECO:0000313" key="3">
    <source>
        <dbReference type="Proteomes" id="UP000054549"/>
    </source>
</evidence>
<dbReference type="Proteomes" id="UP000054549">
    <property type="component" value="Unassembled WGS sequence"/>
</dbReference>
<dbReference type="AlphaFoldDB" id="A0A0C2WLE4"/>
<dbReference type="HOGENOM" id="CLU_550880_0_0_1"/>
<keyword evidence="3" id="KW-1185">Reference proteome</keyword>
<name>A0A0C2WLE4_AMAMK</name>
<protein>
    <submittedName>
        <fullName evidence="2">Uncharacterized protein</fullName>
    </submittedName>
</protein>
<sequence length="495" mass="55444">MQVRELKEKLREEEQKRILEVAHWKEFVEMLTNQLKSAGSTGTTKSAENRREEILRMAFPAAHHVPLIDVTEDQDTCPLIKYWSKRSFKEPKGDTSDAKFPVKFMFMEDDFGDRITNERLDQIRSHLHSAFGEIRREDRRMLADSWLDNKKDVIQCCYNELQQRFKEFNYCDGWKPRQFMIHWYSNFIRDRSRKKGHEDVKRESDDDDDNSTTIPSKRCTSNPNARPVPTKKVKKEIDANHATVPMIVDPLPAMTSSVHASLTSVAVETNPHSLTKMPNLEVPSVPNAPLPIVPTATRTNPPAKQFAHVPTTIPTMPATLSPIFTNAMPSDFNSFTNLQMTHSPSAAAATVGISNISQAILDPTFSSLNATFSTPSTSSITPSAPTTANAMATAPTTQMQSTATPAFVTTTTTMAQARVNTRILATPAPVDSQPKLDPKDRPAVANNTNGVQNLFKKHWLTLDGHNGTQGAFDAAWTSLSREDLAYWTQQSKEMK</sequence>
<reference evidence="2 3" key="1">
    <citation type="submission" date="2014-04" db="EMBL/GenBank/DDBJ databases">
        <title>Evolutionary Origins and Diversification of the Mycorrhizal Mutualists.</title>
        <authorList>
            <consortium name="DOE Joint Genome Institute"/>
            <consortium name="Mycorrhizal Genomics Consortium"/>
            <person name="Kohler A."/>
            <person name="Kuo A."/>
            <person name="Nagy L.G."/>
            <person name="Floudas D."/>
            <person name="Copeland A."/>
            <person name="Barry K.W."/>
            <person name="Cichocki N."/>
            <person name="Veneault-Fourrey C."/>
            <person name="LaButti K."/>
            <person name="Lindquist E.A."/>
            <person name="Lipzen A."/>
            <person name="Lundell T."/>
            <person name="Morin E."/>
            <person name="Murat C."/>
            <person name="Riley R."/>
            <person name="Ohm R."/>
            <person name="Sun H."/>
            <person name="Tunlid A."/>
            <person name="Henrissat B."/>
            <person name="Grigoriev I.V."/>
            <person name="Hibbett D.S."/>
            <person name="Martin F."/>
        </authorList>
    </citation>
    <scope>NUCLEOTIDE SEQUENCE [LARGE SCALE GENOMIC DNA]</scope>
    <source>
        <strain evidence="2 3">Koide BX008</strain>
    </source>
</reference>
<gene>
    <name evidence="2" type="ORF">M378DRAFT_172237</name>
</gene>
<proteinExistence type="predicted"/>
<accession>A0A0C2WLE4</accession>
<feature type="region of interest" description="Disordered" evidence="1">
    <location>
        <begin position="194"/>
        <end position="234"/>
    </location>
</feature>
<dbReference type="EMBL" id="KN818388">
    <property type="protein sequence ID" value="KIL56998.1"/>
    <property type="molecule type" value="Genomic_DNA"/>
</dbReference>
<evidence type="ECO:0000313" key="2">
    <source>
        <dbReference type="EMBL" id="KIL56998.1"/>
    </source>
</evidence>
<dbReference type="OrthoDB" id="3130604at2759"/>
<organism evidence="2 3">
    <name type="scientific">Amanita muscaria (strain Koide BX008)</name>
    <dbReference type="NCBI Taxonomy" id="946122"/>
    <lineage>
        <taxon>Eukaryota</taxon>
        <taxon>Fungi</taxon>
        <taxon>Dikarya</taxon>
        <taxon>Basidiomycota</taxon>
        <taxon>Agaricomycotina</taxon>
        <taxon>Agaricomycetes</taxon>
        <taxon>Agaricomycetidae</taxon>
        <taxon>Agaricales</taxon>
        <taxon>Pluteineae</taxon>
        <taxon>Amanitaceae</taxon>
        <taxon>Amanita</taxon>
    </lineage>
</organism>